<sequence>MARILLALLSTLVIINTIHARFDSLNDLLRRALQGGVSFYLNNIDAISTDLMKDQDPKEDCVFYVNSYGSTREKAAAIAFAAMRNRQLTANGGRPTANTLYDAYDDIAFGMEGTLMRQAQAGGAEYLRRYFKVTSGAYARQCRGTVWVIVKKGTEIYHDSIWLTDEYPALILPNSGVTAIWEIDPAEIEAAQRDPNHKLHPIPYRDGLPPGARPPRSIEAIRYNKKDASSIKAKIKKYGRYPDVANGYLPPKLLPSPKCDMSDSSRVPYNVFDGVFGIFCRNTLNDPLSRLDQIVDSHGFVTRPKKRSLLKRTPPPNPDAYIDYKFGLSWSGGKGTCSLSCDEAFNLASNSPCGHTAGTQNIMATSGTVDAGCGQYKWTIIKPRQQLVSA</sequence>
<dbReference type="Proteomes" id="UP001060170">
    <property type="component" value="Chromosome 3"/>
</dbReference>
<dbReference type="EMBL" id="CM045867">
    <property type="protein sequence ID" value="KAI7959508.1"/>
    <property type="molecule type" value="Genomic_DNA"/>
</dbReference>
<evidence type="ECO:0000313" key="2">
    <source>
        <dbReference type="Proteomes" id="UP001060170"/>
    </source>
</evidence>
<proteinExistence type="predicted"/>
<gene>
    <name evidence="1" type="ORF">MJO28_003299</name>
</gene>
<accession>A0ACC0ETV9</accession>
<evidence type="ECO:0000313" key="1">
    <source>
        <dbReference type="EMBL" id="KAI7959508.1"/>
    </source>
</evidence>
<organism evidence="1 2">
    <name type="scientific">Puccinia striiformis f. sp. tritici</name>
    <dbReference type="NCBI Taxonomy" id="168172"/>
    <lineage>
        <taxon>Eukaryota</taxon>
        <taxon>Fungi</taxon>
        <taxon>Dikarya</taxon>
        <taxon>Basidiomycota</taxon>
        <taxon>Pucciniomycotina</taxon>
        <taxon>Pucciniomycetes</taxon>
        <taxon>Pucciniales</taxon>
        <taxon>Pucciniaceae</taxon>
        <taxon>Puccinia</taxon>
    </lineage>
</organism>
<name>A0ACC0ETV9_9BASI</name>
<protein>
    <submittedName>
        <fullName evidence="1">Uncharacterized protein</fullName>
    </submittedName>
</protein>
<keyword evidence="2" id="KW-1185">Reference proteome</keyword>
<comment type="caution">
    <text evidence="1">The sequence shown here is derived from an EMBL/GenBank/DDBJ whole genome shotgun (WGS) entry which is preliminary data.</text>
</comment>
<reference evidence="2" key="2">
    <citation type="journal article" date="2018" name="Mol. Plant Microbe Interact.">
        <title>Genome sequence resources for the wheat stripe rust pathogen (Puccinia striiformis f. sp. tritici) and the barley stripe rust pathogen (Puccinia striiformis f. sp. hordei).</title>
        <authorList>
            <person name="Xia C."/>
            <person name="Wang M."/>
            <person name="Yin C."/>
            <person name="Cornejo O.E."/>
            <person name="Hulbert S.H."/>
            <person name="Chen X."/>
        </authorList>
    </citation>
    <scope>NUCLEOTIDE SEQUENCE [LARGE SCALE GENOMIC DNA]</scope>
    <source>
        <strain evidence="2">93-210</strain>
    </source>
</reference>
<reference evidence="2" key="1">
    <citation type="journal article" date="2018" name="BMC Genomics">
        <title>Genomic insights into host adaptation between the wheat stripe rust pathogen (Puccinia striiformis f. sp. tritici) and the barley stripe rust pathogen (Puccinia striiformis f. sp. hordei).</title>
        <authorList>
            <person name="Xia C."/>
            <person name="Wang M."/>
            <person name="Yin C."/>
            <person name="Cornejo O.E."/>
            <person name="Hulbert S.H."/>
            <person name="Chen X."/>
        </authorList>
    </citation>
    <scope>NUCLEOTIDE SEQUENCE [LARGE SCALE GENOMIC DNA]</scope>
    <source>
        <strain evidence="2">93-210</strain>
    </source>
</reference>
<reference evidence="1 2" key="3">
    <citation type="journal article" date="2022" name="Microbiol. Spectr.">
        <title>Folding features and dynamics of 3D genome architecture in plant fungal pathogens.</title>
        <authorList>
            <person name="Xia C."/>
        </authorList>
    </citation>
    <scope>NUCLEOTIDE SEQUENCE [LARGE SCALE GENOMIC DNA]</scope>
    <source>
        <strain evidence="1 2">93-210</strain>
    </source>
</reference>